<protein>
    <submittedName>
        <fullName evidence="2">Uncharacterized protein</fullName>
    </submittedName>
</protein>
<dbReference type="Proteomes" id="UP000649259">
    <property type="component" value="Unassembled WGS sequence"/>
</dbReference>
<feature type="region of interest" description="Disordered" evidence="1">
    <location>
        <begin position="48"/>
        <end position="109"/>
    </location>
</feature>
<evidence type="ECO:0000313" key="2">
    <source>
        <dbReference type="EMBL" id="GHI60129.1"/>
    </source>
</evidence>
<gene>
    <name evidence="2" type="ORF">Saso_17790</name>
</gene>
<comment type="caution">
    <text evidence="2">The sequence shown here is derived from an EMBL/GenBank/DDBJ whole genome shotgun (WGS) entry which is preliminary data.</text>
</comment>
<name>A0ABQ3RW99_9ACTN</name>
<keyword evidence="3" id="KW-1185">Reference proteome</keyword>
<reference evidence="3" key="1">
    <citation type="submission" date="2023-07" db="EMBL/GenBank/DDBJ databases">
        <title>Whole genome shotgun sequence of Streptomyces cacaoi subsp. asoensis NBRC 13813.</title>
        <authorList>
            <person name="Komaki H."/>
            <person name="Tamura T."/>
        </authorList>
    </citation>
    <scope>NUCLEOTIDE SEQUENCE [LARGE SCALE GENOMIC DNA]</scope>
    <source>
        <strain evidence="3">NBRC 13813</strain>
    </source>
</reference>
<proteinExistence type="predicted"/>
<sequence length="109" mass="10792">MHGVVAGVEEHPAPQVGDLVGVPFGHPDEAAAGADALQFLLADPVADLAGQDRQHGEGEQGLEGAGGRQPAMRVGGGEHLAGVRVGDQPGQGRDIGDPGDTAVGSDLCA</sequence>
<evidence type="ECO:0000256" key="1">
    <source>
        <dbReference type="SAM" id="MobiDB-lite"/>
    </source>
</evidence>
<organism evidence="2 3">
    <name type="scientific">Streptomyces asoensis</name>
    <dbReference type="NCBI Taxonomy" id="249586"/>
    <lineage>
        <taxon>Bacteria</taxon>
        <taxon>Bacillati</taxon>
        <taxon>Actinomycetota</taxon>
        <taxon>Actinomycetes</taxon>
        <taxon>Kitasatosporales</taxon>
        <taxon>Streptomycetaceae</taxon>
        <taxon>Streptomyces</taxon>
    </lineage>
</organism>
<dbReference type="EMBL" id="BNEB01000002">
    <property type="protein sequence ID" value="GHI60129.1"/>
    <property type="molecule type" value="Genomic_DNA"/>
</dbReference>
<feature type="region of interest" description="Disordered" evidence="1">
    <location>
        <begin position="1"/>
        <end position="21"/>
    </location>
</feature>
<accession>A0ABQ3RW99</accession>
<evidence type="ECO:0000313" key="3">
    <source>
        <dbReference type="Proteomes" id="UP000649259"/>
    </source>
</evidence>